<protein>
    <recommendedName>
        <fullName evidence="3">Androgen receptor</fullName>
    </recommendedName>
</protein>
<keyword evidence="2" id="KW-1185">Reference proteome</keyword>
<proteinExistence type="predicted"/>
<dbReference type="EMBL" id="JASSZA010000023">
    <property type="protein sequence ID" value="KAK2083082.1"/>
    <property type="molecule type" value="Genomic_DNA"/>
</dbReference>
<gene>
    <name evidence="1" type="ORF">P7K49_038318</name>
</gene>
<evidence type="ECO:0008006" key="3">
    <source>
        <dbReference type="Google" id="ProtNLM"/>
    </source>
</evidence>
<comment type="caution">
    <text evidence="1">The sequence shown here is derived from an EMBL/GenBank/DDBJ whole genome shotgun (WGS) entry which is preliminary data.</text>
</comment>
<evidence type="ECO:0000313" key="2">
    <source>
        <dbReference type="Proteomes" id="UP001266305"/>
    </source>
</evidence>
<organism evidence="1 2">
    <name type="scientific">Saguinus oedipus</name>
    <name type="common">Cotton-top tamarin</name>
    <name type="synonym">Oedipomidas oedipus</name>
    <dbReference type="NCBI Taxonomy" id="9490"/>
    <lineage>
        <taxon>Eukaryota</taxon>
        <taxon>Metazoa</taxon>
        <taxon>Chordata</taxon>
        <taxon>Craniata</taxon>
        <taxon>Vertebrata</taxon>
        <taxon>Euteleostomi</taxon>
        <taxon>Mammalia</taxon>
        <taxon>Eutheria</taxon>
        <taxon>Euarchontoglires</taxon>
        <taxon>Primates</taxon>
        <taxon>Haplorrhini</taxon>
        <taxon>Platyrrhini</taxon>
        <taxon>Cebidae</taxon>
        <taxon>Callitrichinae</taxon>
        <taxon>Saguinus</taxon>
    </lineage>
</organism>
<sequence length="136" mass="13099">MEAAAAAAAAAGGGCSSGPPPLLLSEGEQQCYSELFARCAGAAGGGPGPGPPEAARVAPGTVTAAAGPVADLFRASQLPAETLHQSVCGGGGCEWGGIGQFSERALQPGMAATPLSLGDTSLLRSSAPRPVLAVQT</sequence>
<evidence type="ECO:0000313" key="1">
    <source>
        <dbReference type="EMBL" id="KAK2083082.1"/>
    </source>
</evidence>
<dbReference type="Proteomes" id="UP001266305">
    <property type="component" value="Unassembled WGS sequence"/>
</dbReference>
<accession>A0ABQ9TEB4</accession>
<reference evidence="1 2" key="1">
    <citation type="submission" date="2023-05" db="EMBL/GenBank/DDBJ databases">
        <title>B98-5 Cell Line De Novo Hybrid Assembly: An Optical Mapping Approach.</title>
        <authorList>
            <person name="Kananen K."/>
            <person name="Auerbach J.A."/>
            <person name="Kautto E."/>
            <person name="Blachly J.S."/>
        </authorList>
    </citation>
    <scope>NUCLEOTIDE SEQUENCE [LARGE SCALE GENOMIC DNA]</scope>
    <source>
        <strain evidence="1">B95-8</strain>
        <tissue evidence="1">Cell line</tissue>
    </source>
</reference>
<name>A0ABQ9TEB4_SAGOE</name>